<dbReference type="GO" id="GO:0005737">
    <property type="term" value="C:cytoplasm"/>
    <property type="evidence" value="ECO:0007669"/>
    <property type="project" value="TreeGrafter"/>
</dbReference>
<feature type="compositionally biased region" description="Low complexity" evidence="1">
    <location>
        <begin position="28"/>
        <end position="43"/>
    </location>
</feature>
<evidence type="ECO:0000256" key="1">
    <source>
        <dbReference type="SAM" id="MobiDB-lite"/>
    </source>
</evidence>
<feature type="region of interest" description="Disordered" evidence="1">
    <location>
        <begin position="1"/>
        <end position="52"/>
    </location>
</feature>
<dbReference type="KEGG" id="rop:ROP_pROB01-01580"/>
<geneLocation type="plasmid" evidence="3 4">
    <name>pROB01</name>
</geneLocation>
<dbReference type="Proteomes" id="UP000002212">
    <property type="component" value="Plasmid pROB01"/>
</dbReference>
<dbReference type="EMBL" id="AP011116">
    <property type="protein sequence ID" value="BAH55657.1"/>
    <property type="molecule type" value="Genomic_DNA"/>
</dbReference>
<dbReference type="PANTHER" id="PTHR45527:SF1">
    <property type="entry name" value="FATTY ACID SYNTHASE"/>
    <property type="match status" value="1"/>
</dbReference>
<keyword evidence="3" id="KW-0614">Plasmid</keyword>
<sequence length="190" mass="20130">MIDYPTHSNGLRSTPRNCAVISDPDPYTTSNAHTPSAATTPPTSSTPPVPPAPRRWCVVTHAGLANLAQEIREKYGISTASRLLHLASPTFDTALVEILAAANAGATLVVAPATAFGGRELAKFLWEHHITHLLATPSSLATVDPAGLDELQLVLVGGEPCPPPLVRRWAQGRDMRNAYGLPPKPRAVSP</sequence>
<dbReference type="PANTHER" id="PTHR45527">
    <property type="entry name" value="NONRIBOSOMAL PEPTIDE SYNTHETASE"/>
    <property type="match status" value="1"/>
</dbReference>
<name>C1BCR3_RHOOB</name>
<dbReference type="GO" id="GO:0043041">
    <property type="term" value="P:amino acid activation for nonribosomal peptide biosynthetic process"/>
    <property type="evidence" value="ECO:0007669"/>
    <property type="project" value="TreeGrafter"/>
</dbReference>
<dbReference type="SUPFAM" id="SSF56801">
    <property type="entry name" value="Acetyl-CoA synthetase-like"/>
    <property type="match status" value="1"/>
</dbReference>
<protein>
    <submittedName>
        <fullName evidence="3">Putative non-ribosomal peptide synthetase</fullName>
    </submittedName>
</protein>
<feature type="domain" description="AMP-dependent synthetase/ligase" evidence="2">
    <location>
        <begin position="57"/>
        <end position="181"/>
    </location>
</feature>
<organism evidence="3 4">
    <name type="scientific">Rhodococcus opacus (strain B4)</name>
    <dbReference type="NCBI Taxonomy" id="632772"/>
    <lineage>
        <taxon>Bacteria</taxon>
        <taxon>Bacillati</taxon>
        <taxon>Actinomycetota</taxon>
        <taxon>Actinomycetes</taxon>
        <taxon>Mycobacteriales</taxon>
        <taxon>Nocardiaceae</taxon>
        <taxon>Rhodococcus</taxon>
    </lineage>
</organism>
<evidence type="ECO:0000313" key="3">
    <source>
        <dbReference type="EMBL" id="BAH55657.1"/>
    </source>
</evidence>
<dbReference type="HOGENOM" id="CLU_1426992_0_0_11"/>
<gene>
    <name evidence="3" type="ordered locus">ROP_pROB01-01580</name>
</gene>
<dbReference type="GO" id="GO:0031177">
    <property type="term" value="F:phosphopantetheine binding"/>
    <property type="evidence" value="ECO:0007669"/>
    <property type="project" value="TreeGrafter"/>
</dbReference>
<dbReference type="Gene3D" id="3.40.50.12780">
    <property type="entry name" value="N-terminal domain of ligase-like"/>
    <property type="match status" value="1"/>
</dbReference>
<dbReference type="GO" id="GO:0044550">
    <property type="term" value="P:secondary metabolite biosynthetic process"/>
    <property type="evidence" value="ECO:0007669"/>
    <property type="project" value="TreeGrafter"/>
</dbReference>
<feature type="compositionally biased region" description="Polar residues" evidence="1">
    <location>
        <begin position="1"/>
        <end position="16"/>
    </location>
</feature>
<reference evidence="3 4" key="1">
    <citation type="submission" date="2009-03" db="EMBL/GenBank/DDBJ databases">
        <title>Comparison of the complete genome sequences of Rhodococcus erythropolis PR4 and Rhodococcus opacus B4.</title>
        <authorList>
            <person name="Takarada H."/>
            <person name="Sekine M."/>
            <person name="Hosoyama A."/>
            <person name="Yamada R."/>
            <person name="Fujisawa T."/>
            <person name="Omata S."/>
            <person name="Shimizu A."/>
            <person name="Tsukatani N."/>
            <person name="Tanikawa S."/>
            <person name="Fujita N."/>
            <person name="Harayama S."/>
        </authorList>
    </citation>
    <scope>NUCLEOTIDE SEQUENCE [LARGE SCALE GENOMIC DNA]</scope>
    <source>
        <strain evidence="3 4">B4</strain>
        <plasmid evidence="3 4">pROB01</plasmid>
    </source>
</reference>
<dbReference type="InterPro" id="IPR042099">
    <property type="entry name" value="ANL_N_sf"/>
</dbReference>
<accession>C1BCR3</accession>
<evidence type="ECO:0000313" key="4">
    <source>
        <dbReference type="Proteomes" id="UP000002212"/>
    </source>
</evidence>
<dbReference type="Pfam" id="PF00501">
    <property type="entry name" value="AMP-binding"/>
    <property type="match status" value="1"/>
</dbReference>
<dbReference type="AlphaFoldDB" id="C1BCR3"/>
<evidence type="ECO:0000259" key="2">
    <source>
        <dbReference type="Pfam" id="PF00501"/>
    </source>
</evidence>
<proteinExistence type="predicted"/>
<dbReference type="InterPro" id="IPR000873">
    <property type="entry name" value="AMP-dep_synth/lig_dom"/>
</dbReference>
<dbReference type="PATRIC" id="fig|632772.20.peg.7878"/>